<accession>A0AAE9KDC6</accession>
<dbReference type="GeneID" id="80559368"/>
<dbReference type="Proteomes" id="UP000831266">
    <property type="component" value="Segment"/>
</dbReference>
<dbReference type="RefSeq" id="YP_010842575.1">
    <property type="nucleotide sequence ID" value="NC_079142.1"/>
</dbReference>
<gene>
    <name evidence="1" type="primary">37</name>
    <name evidence="1" type="ORF">SEA_SANTHID_37</name>
</gene>
<name>A0AAE9KDC6_9CAUD</name>
<reference evidence="1" key="1">
    <citation type="submission" date="2022-02" db="EMBL/GenBank/DDBJ databases">
        <authorList>
            <person name="Bastian A.M."/>
            <person name="Blankespoor M.J."/>
            <person name="Fynaardt G.K."/>
            <person name="Gilmeister S.A."/>
            <person name="Hurley E."/>
            <person name="Jones M."/>
            <person name="McKenney E.J."/>
            <person name="Olguin A.N."/>
            <person name="Rens M.N."/>
            <person name="Sterk A.E."/>
            <person name="Swart S.M."/>
            <person name="Thurm C.L."/>
            <person name="Trevino A."/>
            <person name="VanEgdom A."/>
            <person name="Veach M.C."/>
            <person name="Pavich L.R."/>
            <person name="Tolsma S."/>
            <person name="Garlena R.A."/>
            <person name="Russell D.A."/>
            <person name="Jacobs-Sera D."/>
            <person name="Hatfull G.F."/>
        </authorList>
    </citation>
    <scope>NUCLEOTIDE SEQUENCE</scope>
</reference>
<protein>
    <submittedName>
        <fullName evidence="1">Uncharacterized protein</fullName>
    </submittedName>
</protein>
<evidence type="ECO:0000313" key="2">
    <source>
        <dbReference type="Proteomes" id="UP000831266"/>
    </source>
</evidence>
<dbReference type="EMBL" id="OM818327">
    <property type="protein sequence ID" value="UOK18031.1"/>
    <property type="molecule type" value="Genomic_DNA"/>
</dbReference>
<proteinExistence type="predicted"/>
<organism evidence="1 2">
    <name type="scientific">Gordonia phage Santhid</name>
    <dbReference type="NCBI Taxonomy" id="2927281"/>
    <lineage>
        <taxon>Viruses</taxon>
        <taxon>Duplodnaviria</taxon>
        <taxon>Heunggongvirae</taxon>
        <taxon>Uroviricota</taxon>
        <taxon>Caudoviricetes</taxon>
        <taxon>Santhisvirus</taxon>
        <taxon>Santhisvirus santhid</taxon>
    </lineage>
</organism>
<sequence>MAVDVHAIDVDNGDLEDIVDQIIANGDDEVQHSLEDRLRLRVIRTYCPAWVVAEIERLAAADFERWSA</sequence>
<dbReference type="KEGG" id="vg:80559368"/>
<keyword evidence="2" id="KW-1185">Reference proteome</keyword>
<evidence type="ECO:0000313" key="1">
    <source>
        <dbReference type="EMBL" id="UOK18031.1"/>
    </source>
</evidence>